<accession>A0ABS9SFK3</accession>
<evidence type="ECO:0000313" key="3">
    <source>
        <dbReference type="Proteomes" id="UP001202248"/>
    </source>
</evidence>
<dbReference type="RefSeq" id="WP_240826351.1">
    <property type="nucleotide sequence ID" value="NZ_JAKWBL010000001.1"/>
</dbReference>
<evidence type="ECO:0000313" key="2">
    <source>
        <dbReference type="EMBL" id="MCH5596944.1"/>
    </source>
</evidence>
<reference evidence="2 3" key="1">
    <citation type="submission" date="2022-02" db="EMBL/GenBank/DDBJ databases">
        <authorList>
            <person name="Min J."/>
        </authorList>
    </citation>
    <scope>NUCLEOTIDE SEQUENCE [LARGE SCALE GENOMIC DNA]</scope>
    <source>
        <strain evidence="2 3">GR10-1</strain>
    </source>
</reference>
<sequence>MTKIILTIFIGITALVGNAQYSRPKAPDNALLVINYSGSALTKSVPVSKINSYEFVKNKLLDELGFDSVSSIEQTGIDFEKDMLQYAVMEDSANSFVTILPLKNEANFLRLLQKEKEPAIENAGTYKKMTLDDDKYLGWTTNMAVFVYTSHKKPSYKYSSDIGIEETETTVDTTVVDVMGEEEVIEAADATIEAATATVDSALAAADSSAIVEEIEVGEDGLLENVPPRSSSSQKMNLGRQKKI</sequence>
<organism evidence="2 3">
    <name type="scientific">Niabella ginsengisoli</name>
    <dbReference type="NCBI Taxonomy" id="522298"/>
    <lineage>
        <taxon>Bacteria</taxon>
        <taxon>Pseudomonadati</taxon>
        <taxon>Bacteroidota</taxon>
        <taxon>Chitinophagia</taxon>
        <taxon>Chitinophagales</taxon>
        <taxon>Chitinophagaceae</taxon>
        <taxon>Niabella</taxon>
    </lineage>
</organism>
<feature type="region of interest" description="Disordered" evidence="1">
    <location>
        <begin position="218"/>
        <end position="244"/>
    </location>
</feature>
<gene>
    <name evidence="2" type="ORF">MKP09_02920</name>
</gene>
<evidence type="ECO:0000256" key="1">
    <source>
        <dbReference type="SAM" id="MobiDB-lite"/>
    </source>
</evidence>
<name>A0ABS9SFK3_9BACT</name>
<protein>
    <recommendedName>
        <fullName evidence="4">DUF4412 domain-containing protein</fullName>
    </recommendedName>
</protein>
<evidence type="ECO:0008006" key="4">
    <source>
        <dbReference type="Google" id="ProtNLM"/>
    </source>
</evidence>
<dbReference type="Proteomes" id="UP001202248">
    <property type="component" value="Unassembled WGS sequence"/>
</dbReference>
<keyword evidence="3" id="KW-1185">Reference proteome</keyword>
<proteinExistence type="predicted"/>
<comment type="caution">
    <text evidence="2">The sequence shown here is derived from an EMBL/GenBank/DDBJ whole genome shotgun (WGS) entry which is preliminary data.</text>
</comment>
<dbReference type="EMBL" id="JAKWBL010000001">
    <property type="protein sequence ID" value="MCH5596944.1"/>
    <property type="molecule type" value="Genomic_DNA"/>
</dbReference>